<dbReference type="RefSeq" id="WP_128561334.1">
    <property type="nucleotide sequence ID" value="NZ_BPQH01000013.1"/>
</dbReference>
<name>A0ABQ4R3K9_9HYPH</name>
<dbReference type="EMBL" id="BPQH01000013">
    <property type="protein sequence ID" value="GJD51439.1"/>
    <property type="molecule type" value="Genomic_DNA"/>
</dbReference>
<gene>
    <name evidence="4" type="primary">mopII</name>
    <name evidence="4" type="ORF">OPKNFCMD_4193</name>
</gene>
<keyword evidence="5" id="KW-1185">Reference proteome</keyword>
<keyword evidence="1 2" id="KW-0500">Molybdenum</keyword>
<proteinExistence type="predicted"/>
<dbReference type="SUPFAM" id="SSF50331">
    <property type="entry name" value="MOP-like"/>
    <property type="match status" value="1"/>
</dbReference>
<reference evidence="4" key="2">
    <citation type="submission" date="2021-08" db="EMBL/GenBank/DDBJ databases">
        <authorList>
            <person name="Tani A."/>
            <person name="Ola A."/>
            <person name="Ogura Y."/>
            <person name="Katsura K."/>
            <person name="Hayashi T."/>
        </authorList>
    </citation>
    <scope>NUCLEOTIDE SEQUENCE</scope>
    <source>
        <strain evidence="4">KCTC 52305</strain>
    </source>
</reference>
<dbReference type="InterPro" id="IPR004606">
    <property type="entry name" value="Mop_domain"/>
</dbReference>
<sequence length="69" mass="7172">MKISARNQLDGRVVEVVKGATTAHVRVELAGGQVVTASITNEAADELQLAPGRAVKAVIKSSDVMIATE</sequence>
<reference evidence="4" key="1">
    <citation type="journal article" date="2021" name="Front. Microbiol.">
        <title>Comprehensive Comparative Genomics and Phenotyping of Methylobacterium Species.</title>
        <authorList>
            <person name="Alessa O."/>
            <person name="Ogura Y."/>
            <person name="Fujitani Y."/>
            <person name="Takami H."/>
            <person name="Hayashi T."/>
            <person name="Sahin N."/>
            <person name="Tani A."/>
        </authorList>
    </citation>
    <scope>NUCLEOTIDE SEQUENCE</scope>
    <source>
        <strain evidence="4">KCTC 52305</strain>
    </source>
</reference>
<dbReference type="InterPro" id="IPR008995">
    <property type="entry name" value="Mo/tungstate-bd_C_term_dom"/>
</dbReference>
<dbReference type="Pfam" id="PF03459">
    <property type="entry name" value="TOBE"/>
    <property type="match status" value="1"/>
</dbReference>
<feature type="domain" description="Mop" evidence="3">
    <location>
        <begin position="2"/>
        <end position="68"/>
    </location>
</feature>
<dbReference type="PROSITE" id="PS51866">
    <property type="entry name" value="MOP"/>
    <property type="match status" value="1"/>
</dbReference>
<dbReference type="Proteomes" id="UP001055167">
    <property type="component" value="Unassembled WGS sequence"/>
</dbReference>
<evidence type="ECO:0000256" key="2">
    <source>
        <dbReference type="PROSITE-ProRule" id="PRU01213"/>
    </source>
</evidence>
<evidence type="ECO:0000313" key="4">
    <source>
        <dbReference type="EMBL" id="GJD51439.1"/>
    </source>
</evidence>
<comment type="caution">
    <text evidence="4">The sequence shown here is derived from an EMBL/GenBank/DDBJ whole genome shotgun (WGS) entry which is preliminary data.</text>
</comment>
<evidence type="ECO:0000256" key="1">
    <source>
        <dbReference type="ARBA" id="ARBA00022505"/>
    </source>
</evidence>
<protein>
    <submittedName>
        <fullName evidence="4">Molybdenum-pterin-binding protein 2</fullName>
    </submittedName>
</protein>
<evidence type="ECO:0000259" key="3">
    <source>
        <dbReference type="PROSITE" id="PS51866"/>
    </source>
</evidence>
<dbReference type="Gene3D" id="2.40.50.100">
    <property type="match status" value="1"/>
</dbReference>
<dbReference type="NCBIfam" id="TIGR00638">
    <property type="entry name" value="Mop"/>
    <property type="match status" value="1"/>
</dbReference>
<evidence type="ECO:0000313" key="5">
    <source>
        <dbReference type="Proteomes" id="UP001055167"/>
    </source>
</evidence>
<organism evidence="4 5">
    <name type="scientific">Methylobacterium crusticola</name>
    <dbReference type="NCBI Taxonomy" id="1697972"/>
    <lineage>
        <taxon>Bacteria</taxon>
        <taxon>Pseudomonadati</taxon>
        <taxon>Pseudomonadota</taxon>
        <taxon>Alphaproteobacteria</taxon>
        <taxon>Hyphomicrobiales</taxon>
        <taxon>Methylobacteriaceae</taxon>
        <taxon>Methylobacterium</taxon>
    </lineage>
</organism>
<accession>A0ABQ4R3K9</accession>
<dbReference type="InterPro" id="IPR005116">
    <property type="entry name" value="Transp-assoc_OB_typ1"/>
</dbReference>